<dbReference type="Pfam" id="PF17906">
    <property type="entry name" value="HTH_48"/>
    <property type="match status" value="1"/>
</dbReference>
<comment type="caution">
    <text evidence="2">The sequence shown here is derived from an EMBL/GenBank/DDBJ whole genome shotgun (WGS) entry which is preliminary data.</text>
</comment>
<dbReference type="Proteomes" id="UP000887159">
    <property type="component" value="Unassembled WGS sequence"/>
</dbReference>
<dbReference type="Gene3D" id="1.10.10.1450">
    <property type="match status" value="1"/>
</dbReference>
<reference evidence="2" key="1">
    <citation type="submission" date="2020-08" db="EMBL/GenBank/DDBJ databases">
        <title>Multicomponent nature underlies the extraordinary mechanical properties of spider dragline silk.</title>
        <authorList>
            <person name="Kono N."/>
            <person name="Nakamura H."/>
            <person name="Mori M."/>
            <person name="Yoshida Y."/>
            <person name="Ohtoshi R."/>
            <person name="Malay A.D."/>
            <person name="Moran D.A.P."/>
            <person name="Tomita M."/>
            <person name="Numata K."/>
            <person name="Arakawa K."/>
        </authorList>
    </citation>
    <scope>NUCLEOTIDE SEQUENCE</scope>
</reference>
<evidence type="ECO:0000259" key="1">
    <source>
        <dbReference type="Pfam" id="PF17906"/>
    </source>
</evidence>
<dbReference type="InterPro" id="IPR041426">
    <property type="entry name" value="Mos1_HTH"/>
</dbReference>
<proteinExistence type="predicted"/>
<protein>
    <recommendedName>
        <fullName evidence="1">Mos1 transposase HTH domain-containing protein</fullName>
    </recommendedName>
</protein>
<name>A0A8X6S5Q3_TRICX</name>
<evidence type="ECO:0000313" key="2">
    <source>
        <dbReference type="EMBL" id="GFY05110.1"/>
    </source>
</evidence>
<sequence>MENIQKAEKQINAYDYRIRHPKPGDTRDVYMKQMMEAMAVKNLLTAGNMSAADIHRQITEIYGTETMRDNKVRKWVMKFKDGRTNVYDE</sequence>
<keyword evidence="3" id="KW-1185">Reference proteome</keyword>
<organism evidence="2 3">
    <name type="scientific">Trichonephila clavipes</name>
    <name type="common">Golden silk orbweaver</name>
    <name type="synonym">Nephila clavipes</name>
    <dbReference type="NCBI Taxonomy" id="2585209"/>
    <lineage>
        <taxon>Eukaryota</taxon>
        <taxon>Metazoa</taxon>
        <taxon>Ecdysozoa</taxon>
        <taxon>Arthropoda</taxon>
        <taxon>Chelicerata</taxon>
        <taxon>Arachnida</taxon>
        <taxon>Araneae</taxon>
        <taxon>Araneomorphae</taxon>
        <taxon>Entelegynae</taxon>
        <taxon>Araneoidea</taxon>
        <taxon>Nephilidae</taxon>
        <taxon>Trichonephila</taxon>
    </lineage>
</organism>
<accession>A0A8X6S5Q3</accession>
<dbReference type="EMBL" id="BMAU01021249">
    <property type="protein sequence ID" value="GFY05110.1"/>
    <property type="molecule type" value="Genomic_DNA"/>
</dbReference>
<evidence type="ECO:0000313" key="3">
    <source>
        <dbReference type="Proteomes" id="UP000887159"/>
    </source>
</evidence>
<dbReference type="AlphaFoldDB" id="A0A8X6S5Q3"/>
<gene>
    <name evidence="2" type="ORF">TNCV_3269821</name>
</gene>
<feature type="domain" description="Mos1 transposase HTH" evidence="1">
    <location>
        <begin position="50"/>
        <end position="82"/>
    </location>
</feature>